<name>A0AAE1W9G5_9LAMI</name>
<dbReference type="Proteomes" id="UP001289374">
    <property type="component" value="Unassembled WGS sequence"/>
</dbReference>
<dbReference type="AlphaFoldDB" id="A0AAE1W9G5"/>
<keyword evidence="3" id="KW-0833">Ubl conjugation pathway</keyword>
<dbReference type="GO" id="GO:0005634">
    <property type="term" value="C:nucleus"/>
    <property type="evidence" value="ECO:0007669"/>
    <property type="project" value="TreeGrafter"/>
</dbReference>
<organism evidence="6 7">
    <name type="scientific">Sesamum angolense</name>
    <dbReference type="NCBI Taxonomy" id="2727404"/>
    <lineage>
        <taxon>Eukaryota</taxon>
        <taxon>Viridiplantae</taxon>
        <taxon>Streptophyta</taxon>
        <taxon>Embryophyta</taxon>
        <taxon>Tracheophyta</taxon>
        <taxon>Spermatophyta</taxon>
        <taxon>Magnoliopsida</taxon>
        <taxon>eudicotyledons</taxon>
        <taxon>Gunneridae</taxon>
        <taxon>Pentapetalae</taxon>
        <taxon>asterids</taxon>
        <taxon>lamiids</taxon>
        <taxon>Lamiales</taxon>
        <taxon>Pedaliaceae</taxon>
        <taxon>Sesamum</taxon>
    </lineage>
</organism>
<dbReference type="SUPFAM" id="SSF54695">
    <property type="entry name" value="POZ domain"/>
    <property type="match status" value="1"/>
</dbReference>
<dbReference type="Pfam" id="PF06697">
    <property type="entry name" value="DUF1191"/>
    <property type="match status" value="1"/>
</dbReference>
<comment type="caution">
    <text evidence="6">The sequence shown here is derived from an EMBL/GenBank/DDBJ whole genome shotgun (WGS) entry which is preliminary data.</text>
</comment>
<dbReference type="InterPro" id="IPR011705">
    <property type="entry name" value="BACK"/>
</dbReference>
<dbReference type="InterPro" id="IPR010605">
    <property type="entry name" value="DUF1191"/>
</dbReference>
<dbReference type="FunFam" id="1.25.40.420:FF:000008">
    <property type="entry name" value="BTB/POZ domain-containing protein POB1"/>
    <property type="match status" value="1"/>
</dbReference>
<keyword evidence="4" id="KW-1133">Transmembrane helix</keyword>
<reference evidence="6" key="2">
    <citation type="journal article" date="2024" name="Plant">
        <title>Genomic evolution and insights into agronomic trait innovations of Sesamum species.</title>
        <authorList>
            <person name="Miao H."/>
            <person name="Wang L."/>
            <person name="Qu L."/>
            <person name="Liu H."/>
            <person name="Sun Y."/>
            <person name="Le M."/>
            <person name="Wang Q."/>
            <person name="Wei S."/>
            <person name="Zheng Y."/>
            <person name="Lin W."/>
            <person name="Duan Y."/>
            <person name="Cao H."/>
            <person name="Xiong S."/>
            <person name="Wang X."/>
            <person name="Wei L."/>
            <person name="Li C."/>
            <person name="Ma Q."/>
            <person name="Ju M."/>
            <person name="Zhao R."/>
            <person name="Li G."/>
            <person name="Mu C."/>
            <person name="Tian Q."/>
            <person name="Mei H."/>
            <person name="Zhang T."/>
            <person name="Gao T."/>
            <person name="Zhang H."/>
        </authorList>
    </citation>
    <scope>NUCLEOTIDE SEQUENCE</scope>
    <source>
        <strain evidence="6">K16</strain>
    </source>
</reference>
<feature type="transmembrane region" description="Helical" evidence="4">
    <location>
        <begin position="760"/>
        <end position="789"/>
    </location>
</feature>
<dbReference type="EMBL" id="JACGWL010000013">
    <property type="protein sequence ID" value="KAK4389213.1"/>
    <property type="molecule type" value="Genomic_DNA"/>
</dbReference>
<dbReference type="Gene3D" id="3.30.710.10">
    <property type="entry name" value="Potassium Channel Kv1.1, Chain A"/>
    <property type="match status" value="1"/>
</dbReference>
<evidence type="ECO:0000256" key="2">
    <source>
        <dbReference type="ARBA" id="ARBA00004906"/>
    </source>
</evidence>
<sequence>MVMESGSSPGVGSSQCPLDFSFGFNNVNFSDRILKIEIMDDPPESRPDRDGVLTHANERDGYGSSVFQWKYEASSVEVDIHIVLDESGMWTYGKSVRQCICRSGDNLNVAIRREAAQGNEASPSMDHSVVRERIIHFSSLILAAHSPFFYKLFSNGMRESTQQQVTLSVQASDEASLMDLLNFMYSNTLTRTTPRALLDVLVIADKFQVEACLRYCSQLLLKLPMDYESALLYLNLPPIVLMSDSVQPLKDAASEFLAAQFKDIGRFQEEVLNLPLVGIEAVLSSDDLQVATEYDVYDIVLKWARKHYPEMEERREVLRTRLLRLIRFPLMISGYLQEVLTCNDIDPELASRIVLESLFFKAKASHRQRYLAAERVNSTTCHYLVERAYKFRPIQVVEFELPHQQSIVYFDLKKEECLRLFPSGQVHSQPFHLGRQQIYLTGQCIIPGQHYFVHSFGLFLFIDGPRSSAACTIVYELASRTKPSEEFVTWWKGAYTFNGGKKTVGHYNMFGVPWTAFVADGSPFFINDILHLRAELTIKKESDEDESDEDHLYGELLSILEDLDGKHHKQFDESLDAILHEHAFRVMIHRRPHTGALYNATLPANLAGMKVSVVGLRSTTLWRKGANFSDFMIPPRTLPVPYVKRLLIIYHNLGNWSSSYYSLSGYSMVTPVVGLLVYDASHLSGKNLSKLELNTMGKPISIDFQGLMLVGQRDQRIKCAFFGGSGEVFLSEMSLPNVCFSTNQGHFSIVIPLEKKQKIWPLWVVGFLAGFVGLILVGLAGTVAVRSFVGKRTQEMEKEADDGECLQTYWISSSKMPLAEVTRTRPVLETTALPNPKLSCHIYGLKDECRRMSGTSVIRVGFGKGRVQNGPMYMGGLRIGRVGIQRSDHKNQSKMF</sequence>
<reference evidence="6" key="1">
    <citation type="submission" date="2020-06" db="EMBL/GenBank/DDBJ databases">
        <authorList>
            <person name="Li T."/>
            <person name="Hu X."/>
            <person name="Zhang T."/>
            <person name="Song X."/>
            <person name="Zhang H."/>
            <person name="Dai N."/>
            <person name="Sheng W."/>
            <person name="Hou X."/>
            <person name="Wei L."/>
        </authorList>
    </citation>
    <scope>NUCLEOTIDE SEQUENCE</scope>
    <source>
        <strain evidence="6">K16</strain>
        <tissue evidence="6">Leaf</tissue>
    </source>
</reference>
<evidence type="ECO:0000256" key="4">
    <source>
        <dbReference type="SAM" id="Phobius"/>
    </source>
</evidence>
<evidence type="ECO:0000313" key="7">
    <source>
        <dbReference type="Proteomes" id="UP001289374"/>
    </source>
</evidence>
<proteinExistence type="predicted"/>
<keyword evidence="4" id="KW-0472">Membrane</keyword>
<dbReference type="PROSITE" id="PS50097">
    <property type="entry name" value="BTB"/>
    <property type="match status" value="1"/>
</dbReference>
<keyword evidence="4" id="KW-0812">Transmembrane</keyword>
<evidence type="ECO:0000259" key="5">
    <source>
        <dbReference type="PROSITE" id="PS50097"/>
    </source>
</evidence>
<dbReference type="InterPro" id="IPR045890">
    <property type="entry name" value="POB1-like"/>
</dbReference>
<keyword evidence="7" id="KW-1185">Reference proteome</keyword>
<dbReference type="PANTHER" id="PTHR46336">
    <property type="entry name" value="OS02G0260700 PROTEIN"/>
    <property type="match status" value="1"/>
</dbReference>
<evidence type="ECO:0000313" key="6">
    <source>
        <dbReference type="EMBL" id="KAK4389213.1"/>
    </source>
</evidence>
<feature type="domain" description="BTB" evidence="5">
    <location>
        <begin position="129"/>
        <end position="193"/>
    </location>
</feature>
<gene>
    <name evidence="6" type="ORF">Sango_2258300</name>
</gene>
<dbReference type="Pfam" id="PF07707">
    <property type="entry name" value="BACK"/>
    <property type="match status" value="1"/>
</dbReference>
<dbReference type="InterPro" id="IPR011333">
    <property type="entry name" value="SKP1/BTB/POZ_sf"/>
</dbReference>
<evidence type="ECO:0000256" key="1">
    <source>
        <dbReference type="ARBA" id="ARBA00002668"/>
    </source>
</evidence>
<dbReference type="SMART" id="SM00225">
    <property type="entry name" value="BTB"/>
    <property type="match status" value="1"/>
</dbReference>
<dbReference type="GO" id="GO:0010114">
    <property type="term" value="P:response to red light"/>
    <property type="evidence" value="ECO:0007669"/>
    <property type="project" value="TreeGrafter"/>
</dbReference>
<dbReference type="SMART" id="SM00875">
    <property type="entry name" value="BACK"/>
    <property type="match status" value="1"/>
</dbReference>
<dbReference type="Gene3D" id="1.25.40.420">
    <property type="match status" value="1"/>
</dbReference>
<evidence type="ECO:0000256" key="3">
    <source>
        <dbReference type="ARBA" id="ARBA00022786"/>
    </source>
</evidence>
<comment type="pathway">
    <text evidence="2">Protein modification; protein ubiquitination.</text>
</comment>
<protein>
    <submittedName>
        <fullName evidence="6">BTB/POZ domain-containing protein POB1</fullName>
    </submittedName>
</protein>
<dbReference type="CDD" id="cd18186">
    <property type="entry name" value="BTB_POZ_ZBTB_KLHL-like"/>
    <property type="match status" value="1"/>
</dbReference>
<dbReference type="InterPro" id="IPR000210">
    <property type="entry name" value="BTB/POZ_dom"/>
</dbReference>
<dbReference type="Pfam" id="PF00651">
    <property type="entry name" value="BTB"/>
    <property type="match status" value="1"/>
</dbReference>
<accession>A0AAE1W9G5</accession>
<dbReference type="PANTHER" id="PTHR46336:SF30">
    <property type="entry name" value="BTB_POZ DOMAIN-CONTAINING PROTEIN POB1-LIKE"/>
    <property type="match status" value="1"/>
</dbReference>
<comment type="function">
    <text evidence="1">May act as a substrate-specific adapter of an E3 ubiquitin-protein ligase complex (CUL3-RBX1-BTB) which mediates the ubiquitination and subsequent proteasomal degradation of target proteins.</text>
</comment>